<dbReference type="AlphaFoldDB" id="A0A0E1WBN0"/>
<sequence>MTAARISSRMLAPMPARPLPRAFSRASARAMTPRAASPRGERAAIAVIAACAPSAACAACAAQPTGRSRRLTQPPFSRLAPTCPRPNPFRCRAAPIATSCRSRRAGWTTTSTAT</sequence>
<dbReference type="Proteomes" id="UP000001812">
    <property type="component" value="Chromosome I"/>
</dbReference>
<name>A0A0E1WBN0_BURPE</name>
<dbReference type="EMBL" id="CM000832">
    <property type="protein sequence ID" value="EET06942.1"/>
    <property type="molecule type" value="Genomic_DNA"/>
</dbReference>
<gene>
    <name evidence="1" type="ORF">BURPS1710A_2113</name>
</gene>
<accession>A0A0E1WBN0</accession>
<protein>
    <submittedName>
        <fullName evidence="1">Uncharacterized protein</fullName>
    </submittedName>
</protein>
<reference evidence="1" key="1">
    <citation type="submission" date="2009-05" db="EMBL/GenBank/DDBJ databases">
        <authorList>
            <person name="Harkins D.M."/>
            <person name="DeShazer D."/>
            <person name="Woods D.E."/>
            <person name="Brinkac L.M."/>
            <person name="Brown K.A."/>
            <person name="Hung G.C."/>
            <person name="Tuanyok A."/>
            <person name="Zhang B."/>
            <person name="Nierman W.C."/>
        </authorList>
    </citation>
    <scope>NUCLEOTIDE SEQUENCE [LARGE SCALE GENOMIC DNA]</scope>
    <source>
        <strain evidence="1">1710a</strain>
    </source>
</reference>
<proteinExistence type="predicted"/>
<dbReference type="HOGENOM" id="CLU_2116392_0_0_4"/>
<evidence type="ECO:0000313" key="1">
    <source>
        <dbReference type="EMBL" id="EET06942.1"/>
    </source>
</evidence>
<organism evidence="1">
    <name type="scientific">Burkholderia pseudomallei 1710a</name>
    <dbReference type="NCBI Taxonomy" id="320371"/>
    <lineage>
        <taxon>Bacteria</taxon>
        <taxon>Pseudomonadati</taxon>
        <taxon>Pseudomonadota</taxon>
        <taxon>Betaproteobacteria</taxon>
        <taxon>Burkholderiales</taxon>
        <taxon>Burkholderiaceae</taxon>
        <taxon>Burkholderia</taxon>
        <taxon>pseudomallei group</taxon>
    </lineage>
</organism>
<dbReference type="RefSeq" id="WP_004526807.1">
    <property type="nucleotide sequence ID" value="NZ_CM000832.1"/>
</dbReference>